<accession>A0ABN8NLH6</accession>
<comment type="caution">
    <text evidence="1">The sequence shown here is derived from an EMBL/GenBank/DDBJ whole genome shotgun (WGS) entry which is preliminary data.</text>
</comment>
<organism evidence="1 2">
    <name type="scientific">Porites lobata</name>
    <dbReference type="NCBI Taxonomy" id="104759"/>
    <lineage>
        <taxon>Eukaryota</taxon>
        <taxon>Metazoa</taxon>
        <taxon>Cnidaria</taxon>
        <taxon>Anthozoa</taxon>
        <taxon>Hexacorallia</taxon>
        <taxon>Scleractinia</taxon>
        <taxon>Fungiina</taxon>
        <taxon>Poritidae</taxon>
        <taxon>Porites</taxon>
    </lineage>
</organism>
<sequence>MEGKYELPFAFGPRFVKIHRFCYHGNVRIAAVVKDDLLLFKGRRGYCHMWDIYIVNCNYMLNANWIKLCLFISFKKYSLANSSLVPDFKYR</sequence>
<dbReference type="EMBL" id="CALNXK010000021">
    <property type="protein sequence ID" value="CAH3108864.1"/>
    <property type="molecule type" value="Genomic_DNA"/>
</dbReference>
<proteinExistence type="predicted"/>
<dbReference type="Proteomes" id="UP001159405">
    <property type="component" value="Unassembled WGS sequence"/>
</dbReference>
<evidence type="ECO:0000313" key="1">
    <source>
        <dbReference type="EMBL" id="CAH3108864.1"/>
    </source>
</evidence>
<reference evidence="1 2" key="1">
    <citation type="submission" date="2022-05" db="EMBL/GenBank/DDBJ databases">
        <authorList>
            <consortium name="Genoscope - CEA"/>
            <person name="William W."/>
        </authorList>
    </citation>
    <scope>NUCLEOTIDE SEQUENCE [LARGE SCALE GENOMIC DNA]</scope>
</reference>
<evidence type="ECO:0000313" key="2">
    <source>
        <dbReference type="Proteomes" id="UP001159405"/>
    </source>
</evidence>
<protein>
    <submittedName>
        <fullName evidence="1">Uncharacterized protein</fullName>
    </submittedName>
</protein>
<name>A0ABN8NLH6_9CNID</name>
<gene>
    <name evidence="1" type="ORF">PLOB_00017882</name>
</gene>
<keyword evidence="2" id="KW-1185">Reference proteome</keyword>